<dbReference type="GO" id="GO:0017004">
    <property type="term" value="P:cytochrome complex assembly"/>
    <property type="evidence" value="ECO:0007669"/>
    <property type="project" value="UniProtKB-KW"/>
</dbReference>
<dbReference type="InterPro" id="IPR036249">
    <property type="entry name" value="Thioredoxin-like_sf"/>
</dbReference>
<keyword evidence="9" id="KW-1185">Reference proteome</keyword>
<keyword evidence="3" id="KW-0735">Signal-anchor</keyword>
<evidence type="ECO:0000259" key="7">
    <source>
        <dbReference type="PROSITE" id="PS51352"/>
    </source>
</evidence>
<dbReference type="PROSITE" id="PS51257">
    <property type="entry name" value="PROKAR_LIPOPROTEIN"/>
    <property type="match status" value="1"/>
</dbReference>
<name>A0A840IAL4_9ACTN</name>
<feature type="signal peptide" evidence="6">
    <location>
        <begin position="1"/>
        <end position="19"/>
    </location>
</feature>
<evidence type="ECO:0000256" key="1">
    <source>
        <dbReference type="ARBA" id="ARBA00004196"/>
    </source>
</evidence>
<dbReference type="InterPro" id="IPR013766">
    <property type="entry name" value="Thioredoxin_domain"/>
</dbReference>
<evidence type="ECO:0000256" key="5">
    <source>
        <dbReference type="ARBA" id="ARBA00023284"/>
    </source>
</evidence>
<dbReference type="Pfam" id="PF08534">
    <property type="entry name" value="Redoxin"/>
    <property type="match status" value="1"/>
</dbReference>
<proteinExistence type="predicted"/>
<dbReference type="InterPro" id="IPR013740">
    <property type="entry name" value="Redoxin"/>
</dbReference>
<evidence type="ECO:0000256" key="6">
    <source>
        <dbReference type="SAM" id="SignalP"/>
    </source>
</evidence>
<dbReference type="PROSITE" id="PS00194">
    <property type="entry name" value="THIOREDOXIN_1"/>
    <property type="match status" value="1"/>
</dbReference>
<dbReference type="AlphaFoldDB" id="A0A840IAL4"/>
<dbReference type="InterPro" id="IPR017937">
    <property type="entry name" value="Thioredoxin_CS"/>
</dbReference>
<keyword evidence="8" id="KW-0413">Isomerase</keyword>
<dbReference type="EMBL" id="JACHNU010000001">
    <property type="protein sequence ID" value="MBB4661118.1"/>
    <property type="molecule type" value="Genomic_DNA"/>
</dbReference>
<dbReference type="GO" id="GO:0016491">
    <property type="term" value="F:oxidoreductase activity"/>
    <property type="evidence" value="ECO:0007669"/>
    <property type="project" value="InterPro"/>
</dbReference>
<dbReference type="InterPro" id="IPR050553">
    <property type="entry name" value="Thioredoxin_ResA/DsbE_sf"/>
</dbReference>
<evidence type="ECO:0000256" key="2">
    <source>
        <dbReference type="ARBA" id="ARBA00022748"/>
    </source>
</evidence>
<accession>A0A840IAL4</accession>
<evidence type="ECO:0000256" key="3">
    <source>
        <dbReference type="ARBA" id="ARBA00022968"/>
    </source>
</evidence>
<dbReference type="PANTHER" id="PTHR42852">
    <property type="entry name" value="THIOL:DISULFIDE INTERCHANGE PROTEIN DSBE"/>
    <property type="match status" value="1"/>
</dbReference>
<organism evidence="8 9">
    <name type="scientific">Conexibacter arvalis</name>
    <dbReference type="NCBI Taxonomy" id="912552"/>
    <lineage>
        <taxon>Bacteria</taxon>
        <taxon>Bacillati</taxon>
        <taxon>Actinomycetota</taxon>
        <taxon>Thermoleophilia</taxon>
        <taxon>Solirubrobacterales</taxon>
        <taxon>Conexibacteraceae</taxon>
        <taxon>Conexibacter</taxon>
    </lineage>
</organism>
<evidence type="ECO:0000313" key="9">
    <source>
        <dbReference type="Proteomes" id="UP000585272"/>
    </source>
</evidence>
<dbReference type="GO" id="GO:0016853">
    <property type="term" value="F:isomerase activity"/>
    <property type="evidence" value="ECO:0007669"/>
    <property type="project" value="UniProtKB-KW"/>
</dbReference>
<keyword evidence="5" id="KW-0676">Redox-active center</keyword>
<keyword evidence="2" id="KW-0201">Cytochrome c-type biogenesis</keyword>
<dbReference type="Gene3D" id="3.40.30.10">
    <property type="entry name" value="Glutaredoxin"/>
    <property type="match status" value="1"/>
</dbReference>
<dbReference type="RefSeq" id="WP_183339010.1">
    <property type="nucleotide sequence ID" value="NZ_JACHNU010000001.1"/>
</dbReference>
<feature type="domain" description="Thioredoxin" evidence="7">
    <location>
        <begin position="39"/>
        <end position="187"/>
    </location>
</feature>
<dbReference type="PANTHER" id="PTHR42852:SF6">
    <property type="entry name" value="THIOL:DISULFIDE INTERCHANGE PROTEIN DSBE"/>
    <property type="match status" value="1"/>
</dbReference>
<protein>
    <submittedName>
        <fullName evidence="8">Thiol-disulfide isomerase/thioredoxin</fullName>
    </submittedName>
</protein>
<feature type="chain" id="PRO_5038766092" evidence="6">
    <location>
        <begin position="20"/>
        <end position="192"/>
    </location>
</feature>
<evidence type="ECO:0000256" key="4">
    <source>
        <dbReference type="ARBA" id="ARBA00023157"/>
    </source>
</evidence>
<reference evidence="8 9" key="1">
    <citation type="submission" date="2020-08" db="EMBL/GenBank/DDBJ databases">
        <title>Genomic Encyclopedia of Archaeal and Bacterial Type Strains, Phase II (KMG-II): from individual species to whole genera.</title>
        <authorList>
            <person name="Goeker M."/>
        </authorList>
    </citation>
    <scope>NUCLEOTIDE SEQUENCE [LARGE SCALE GENOMIC DNA]</scope>
    <source>
        <strain evidence="8 9">DSM 23288</strain>
    </source>
</reference>
<sequence>MRLPAVLIALCMLAAALVAGCGSSGSDGDVPTPAEARAALRGSPPPLAAVHAQAAELLDGGAPAFRGRLEELKGYPVVVNVWAAWCGPCKEEFPVLQRASARYGGNVAFLGLDTEDVEKDARAWLDDHWISYPSYADPDGDLRKSIGVTVGIPSTVFIGRDGELAYTKQGPYRDDAAFERDLQRYLGAVPSS</sequence>
<dbReference type="GO" id="GO:0030313">
    <property type="term" value="C:cell envelope"/>
    <property type="evidence" value="ECO:0007669"/>
    <property type="project" value="UniProtKB-SubCell"/>
</dbReference>
<dbReference type="CDD" id="cd02966">
    <property type="entry name" value="TlpA_like_family"/>
    <property type="match status" value="1"/>
</dbReference>
<dbReference type="PROSITE" id="PS51352">
    <property type="entry name" value="THIOREDOXIN_2"/>
    <property type="match status" value="1"/>
</dbReference>
<keyword evidence="6" id="KW-0732">Signal</keyword>
<dbReference type="Proteomes" id="UP000585272">
    <property type="component" value="Unassembled WGS sequence"/>
</dbReference>
<keyword evidence="4" id="KW-1015">Disulfide bond</keyword>
<evidence type="ECO:0000313" key="8">
    <source>
        <dbReference type="EMBL" id="MBB4661118.1"/>
    </source>
</evidence>
<comment type="subcellular location">
    <subcellularLocation>
        <location evidence="1">Cell envelope</location>
    </subcellularLocation>
</comment>
<gene>
    <name evidence="8" type="ORF">BDZ31_000691</name>
</gene>
<comment type="caution">
    <text evidence="8">The sequence shown here is derived from an EMBL/GenBank/DDBJ whole genome shotgun (WGS) entry which is preliminary data.</text>
</comment>
<dbReference type="SUPFAM" id="SSF52833">
    <property type="entry name" value="Thioredoxin-like"/>
    <property type="match status" value="1"/>
</dbReference>
<keyword evidence="3" id="KW-0812">Transmembrane</keyword>